<reference evidence="3" key="1">
    <citation type="submission" date="2007-10" db="EMBL/GenBank/DDBJ databases">
        <title>Complete sequence of chromosome of Desulforudis audaxviator MP104C.</title>
        <authorList>
            <person name="Copeland A."/>
            <person name="Lucas S."/>
            <person name="Lapidus A."/>
            <person name="Barry K."/>
            <person name="Glavina del Rio T."/>
            <person name="Dalin E."/>
            <person name="Tice H."/>
            <person name="Bruce D."/>
            <person name="Pitluck S."/>
            <person name="Lowry S.R."/>
            <person name="Larimer F."/>
            <person name="Land M.L."/>
            <person name="Hauser L."/>
            <person name="Kyrpides N."/>
            <person name="Ivanova N.N."/>
            <person name="Richardson P."/>
        </authorList>
    </citation>
    <scope>NUCLEOTIDE SEQUENCE [LARGE SCALE GENOMIC DNA]</scope>
    <source>
        <strain evidence="3">MP104C</strain>
    </source>
</reference>
<organism evidence="2 3">
    <name type="scientific">Desulforudis audaxviator (strain MP104C)</name>
    <dbReference type="NCBI Taxonomy" id="477974"/>
    <lineage>
        <taxon>Bacteria</taxon>
        <taxon>Bacillati</taxon>
        <taxon>Bacillota</taxon>
        <taxon>Clostridia</taxon>
        <taxon>Thermoanaerobacterales</taxon>
        <taxon>Candidatus Desulforudaceae</taxon>
        <taxon>Candidatus Desulforudis</taxon>
    </lineage>
</organism>
<dbReference type="STRING" id="477974.Daud_1525"/>
<gene>
    <name evidence="2" type="ordered locus">Daud_1525</name>
</gene>
<dbReference type="HOGENOM" id="CLU_2552681_0_0_9"/>
<accession>B1I4W0</accession>
<keyword evidence="1" id="KW-1133">Transmembrane helix</keyword>
<keyword evidence="1" id="KW-0812">Transmembrane</keyword>
<proteinExistence type="predicted"/>
<feature type="transmembrane region" description="Helical" evidence="1">
    <location>
        <begin position="54"/>
        <end position="76"/>
    </location>
</feature>
<dbReference type="AlphaFoldDB" id="B1I4W0"/>
<evidence type="ECO:0000313" key="2">
    <source>
        <dbReference type="EMBL" id="ACA60028.1"/>
    </source>
</evidence>
<dbReference type="KEGG" id="dau:Daud_1525"/>
<keyword evidence="1" id="KW-0472">Membrane</keyword>
<dbReference type="EMBL" id="CP000860">
    <property type="protein sequence ID" value="ACA60028.1"/>
    <property type="molecule type" value="Genomic_DNA"/>
</dbReference>
<protein>
    <submittedName>
        <fullName evidence="2">Uncharacterized protein</fullName>
    </submittedName>
</protein>
<sequence>MTAKTDEKEARRKGNVYQFDAARKRKARTTFDGDRIKFELPRGKKSARSKQSNLVFRHVAIFVAAVLALTFVVRWFGQMSAP</sequence>
<keyword evidence="3" id="KW-1185">Reference proteome</keyword>
<dbReference type="Proteomes" id="UP000008544">
    <property type="component" value="Chromosome"/>
</dbReference>
<reference evidence="2 3" key="2">
    <citation type="journal article" date="2008" name="Science">
        <title>Environmental genomics reveals a single-species ecosystem deep within Earth.</title>
        <authorList>
            <person name="Chivian D."/>
            <person name="Brodie E.L."/>
            <person name="Alm E.J."/>
            <person name="Culley D.E."/>
            <person name="Dehal P.S."/>
            <person name="Desantis T.Z."/>
            <person name="Gihring T.M."/>
            <person name="Lapidus A."/>
            <person name="Lin L.H."/>
            <person name="Lowry S.R."/>
            <person name="Moser D.P."/>
            <person name="Richardson P.M."/>
            <person name="Southam G."/>
            <person name="Wanger G."/>
            <person name="Pratt L.M."/>
            <person name="Andersen G.L."/>
            <person name="Hazen T.C."/>
            <person name="Brockman F.J."/>
            <person name="Arkin A.P."/>
            <person name="Onstott T.C."/>
        </authorList>
    </citation>
    <scope>NUCLEOTIDE SEQUENCE [LARGE SCALE GENOMIC DNA]</scope>
    <source>
        <strain evidence="2 3">MP104C</strain>
    </source>
</reference>
<dbReference type="RefSeq" id="WP_012302610.1">
    <property type="nucleotide sequence ID" value="NC_010424.1"/>
</dbReference>
<name>B1I4W0_DESAP</name>
<evidence type="ECO:0000313" key="3">
    <source>
        <dbReference type="Proteomes" id="UP000008544"/>
    </source>
</evidence>
<evidence type="ECO:0000256" key="1">
    <source>
        <dbReference type="SAM" id="Phobius"/>
    </source>
</evidence>